<keyword evidence="4" id="KW-1185">Reference proteome</keyword>
<feature type="region of interest" description="Disordered" evidence="2">
    <location>
        <begin position="209"/>
        <end position="261"/>
    </location>
</feature>
<evidence type="ECO:0008006" key="5">
    <source>
        <dbReference type="Google" id="ProtNLM"/>
    </source>
</evidence>
<organism evidence="3 4">
    <name type="scientific">Phaedon cochleariae</name>
    <name type="common">Mustard beetle</name>
    <dbReference type="NCBI Taxonomy" id="80249"/>
    <lineage>
        <taxon>Eukaryota</taxon>
        <taxon>Metazoa</taxon>
        <taxon>Ecdysozoa</taxon>
        <taxon>Arthropoda</taxon>
        <taxon>Hexapoda</taxon>
        <taxon>Insecta</taxon>
        <taxon>Pterygota</taxon>
        <taxon>Neoptera</taxon>
        <taxon>Endopterygota</taxon>
        <taxon>Coleoptera</taxon>
        <taxon>Polyphaga</taxon>
        <taxon>Cucujiformia</taxon>
        <taxon>Chrysomeloidea</taxon>
        <taxon>Chrysomelidae</taxon>
        <taxon>Chrysomelinae</taxon>
        <taxon>Chrysomelini</taxon>
        <taxon>Phaedon</taxon>
    </lineage>
</organism>
<dbReference type="Proteomes" id="UP001153737">
    <property type="component" value="Chromosome 12"/>
</dbReference>
<dbReference type="OrthoDB" id="7395641at2759"/>
<evidence type="ECO:0000313" key="3">
    <source>
        <dbReference type="EMBL" id="CAH1119019.1"/>
    </source>
</evidence>
<keyword evidence="1" id="KW-0175">Coiled coil</keyword>
<sequence length="261" mass="30293">MVDKEISNEDIYALLQSVVSQNNEIKQEIRNINSRIDLITVRVNGTNEKVEKLEEENRELKSLVEGLERQAKKYNIVVYGLPETKKDTLEDVKYLIETLDIQVSSDIEVRDAYRIGKKVEGKIQPIVAELTTYRMKADILIKSKRNEILQKKGVFISNDYPKKIYQQRKFLHSKLKAAKSQGHTAQITKHNSLQINGKIFSYQELVDEEEENQREISSAPETHKPSEAKRKDREETPEEARNSKPKISAEIRTSNRNRNKQ</sequence>
<dbReference type="AlphaFoldDB" id="A0A9P0DI82"/>
<protein>
    <recommendedName>
        <fullName evidence="5">Endonuclease-reverse transcriptase</fullName>
    </recommendedName>
</protein>
<feature type="coiled-coil region" evidence="1">
    <location>
        <begin position="15"/>
        <end position="77"/>
    </location>
</feature>
<feature type="compositionally biased region" description="Basic and acidic residues" evidence="2">
    <location>
        <begin position="221"/>
        <end position="242"/>
    </location>
</feature>
<dbReference type="EMBL" id="OU896718">
    <property type="protein sequence ID" value="CAH1119019.1"/>
    <property type="molecule type" value="Genomic_DNA"/>
</dbReference>
<accession>A0A9P0DI82</accession>
<reference evidence="3" key="1">
    <citation type="submission" date="2022-01" db="EMBL/GenBank/DDBJ databases">
        <authorList>
            <person name="King R."/>
        </authorList>
    </citation>
    <scope>NUCLEOTIDE SEQUENCE</scope>
</reference>
<dbReference type="Gene3D" id="3.30.70.1820">
    <property type="entry name" value="L1 transposable element, RRM domain"/>
    <property type="match status" value="1"/>
</dbReference>
<name>A0A9P0DI82_PHACE</name>
<proteinExistence type="predicted"/>
<gene>
    <name evidence="3" type="ORF">PHAECO_LOCUS2934</name>
</gene>
<evidence type="ECO:0000256" key="2">
    <source>
        <dbReference type="SAM" id="MobiDB-lite"/>
    </source>
</evidence>
<evidence type="ECO:0000256" key="1">
    <source>
        <dbReference type="SAM" id="Coils"/>
    </source>
</evidence>
<evidence type="ECO:0000313" key="4">
    <source>
        <dbReference type="Proteomes" id="UP001153737"/>
    </source>
</evidence>
<reference evidence="3" key="2">
    <citation type="submission" date="2022-10" db="EMBL/GenBank/DDBJ databases">
        <authorList>
            <consortium name="ENA_rothamsted_submissions"/>
            <consortium name="culmorum"/>
            <person name="King R."/>
        </authorList>
    </citation>
    <scope>NUCLEOTIDE SEQUENCE</scope>
</reference>